<dbReference type="HOGENOM" id="CLU_1411035_0_0_1"/>
<keyword evidence="2" id="KW-1185">Reference proteome</keyword>
<dbReference type="Proteomes" id="UP000011115">
    <property type="component" value="Unassembled WGS sequence"/>
</dbReference>
<protein>
    <submittedName>
        <fullName evidence="1">Inositol-tetrakisphosphate 1-kinase</fullName>
    </submittedName>
</protein>
<dbReference type="EnsemblPlants" id="PGSC0003DMT400064925">
    <property type="protein sequence ID" value="PGSC0003DMT400064925"/>
    <property type="gene ID" value="PGSC0003DMG400025215"/>
</dbReference>
<dbReference type="AlphaFoldDB" id="M1CD41"/>
<sequence length="193" mass="21509">MCGVKGVVLDASILLKAGDDENGSPSLRADAVYVLRKLRYSNIFTGISYGLDLSAPKVRLLQESARLYSYNCFVFRPSAIDNFVSEVSLEWGDNTGSYMHVVSSYKDEEIAQMISSGWLITVLRSPGKASDVEYSTGTENPSKIFINKLEELPLIICHLNKKWFVEGFHQASFTSLPLHFQASWSPCDVLLVE</sequence>
<gene>
    <name evidence="1" type="primary">LOC102587174</name>
</gene>
<dbReference type="ExpressionAtlas" id="M1CD41">
    <property type="expression patterns" value="baseline"/>
</dbReference>
<proteinExistence type="predicted"/>
<reference evidence="2" key="1">
    <citation type="journal article" date="2011" name="Nature">
        <title>Genome sequence and analysis of the tuber crop potato.</title>
        <authorList>
            <consortium name="The Potato Genome Sequencing Consortium"/>
        </authorList>
    </citation>
    <scope>NUCLEOTIDE SEQUENCE [LARGE SCALE GENOMIC DNA]</scope>
    <source>
        <strain evidence="2">cv. DM1-3 516 R44</strain>
    </source>
</reference>
<accession>M1CD41</accession>
<reference evidence="1" key="2">
    <citation type="submission" date="2015-06" db="UniProtKB">
        <authorList>
            <consortium name="EnsemblPlants"/>
        </authorList>
    </citation>
    <scope>IDENTIFICATION</scope>
    <source>
        <strain evidence="1">DM1-3 516 R44</strain>
    </source>
</reference>
<dbReference type="OrthoDB" id="25308at2759"/>
<organism evidence="1 2">
    <name type="scientific">Solanum tuberosum</name>
    <name type="common">Potato</name>
    <dbReference type="NCBI Taxonomy" id="4113"/>
    <lineage>
        <taxon>Eukaryota</taxon>
        <taxon>Viridiplantae</taxon>
        <taxon>Streptophyta</taxon>
        <taxon>Embryophyta</taxon>
        <taxon>Tracheophyta</taxon>
        <taxon>Spermatophyta</taxon>
        <taxon>Magnoliopsida</taxon>
        <taxon>eudicotyledons</taxon>
        <taxon>Gunneridae</taxon>
        <taxon>Pentapetalae</taxon>
        <taxon>asterids</taxon>
        <taxon>lamiids</taxon>
        <taxon>Solanales</taxon>
        <taxon>Solanaceae</taxon>
        <taxon>Solanoideae</taxon>
        <taxon>Solaneae</taxon>
        <taxon>Solanum</taxon>
    </lineage>
</organism>
<name>M1CD41_SOLTU</name>
<evidence type="ECO:0000313" key="2">
    <source>
        <dbReference type="Proteomes" id="UP000011115"/>
    </source>
</evidence>
<dbReference type="Gramene" id="PGSC0003DMT400064925">
    <property type="protein sequence ID" value="PGSC0003DMT400064925"/>
    <property type="gene ID" value="PGSC0003DMG400025215"/>
</dbReference>
<evidence type="ECO:0000313" key="1">
    <source>
        <dbReference type="EnsemblPlants" id="PGSC0003DMT400064925"/>
    </source>
</evidence>